<feature type="compositionally biased region" description="Low complexity" evidence="3">
    <location>
        <begin position="83"/>
        <end position="109"/>
    </location>
</feature>
<proteinExistence type="predicted"/>
<dbReference type="AlphaFoldDB" id="A0AAD2HJP6"/>
<keyword evidence="1" id="KW-0677">Repeat</keyword>
<protein>
    <recommendedName>
        <fullName evidence="6">ARM repeat-containing protein</fullName>
    </recommendedName>
</protein>
<dbReference type="EMBL" id="CAVNYO010000419">
    <property type="protein sequence ID" value="CAK5277739.1"/>
    <property type="molecule type" value="Genomic_DNA"/>
</dbReference>
<dbReference type="InterPro" id="IPR051023">
    <property type="entry name" value="PP2A_Regulatory_Subunit_A"/>
</dbReference>
<evidence type="ECO:0008006" key="6">
    <source>
        <dbReference type="Google" id="ProtNLM"/>
    </source>
</evidence>
<comment type="caution">
    <text evidence="4">The sequence shown here is derived from an EMBL/GenBank/DDBJ whole genome shotgun (WGS) entry which is preliminary data.</text>
</comment>
<keyword evidence="5" id="KW-1185">Reference proteome</keyword>
<evidence type="ECO:0000313" key="4">
    <source>
        <dbReference type="EMBL" id="CAK5277739.1"/>
    </source>
</evidence>
<dbReference type="InterPro" id="IPR016024">
    <property type="entry name" value="ARM-type_fold"/>
</dbReference>
<dbReference type="InterPro" id="IPR021133">
    <property type="entry name" value="HEAT_type_2"/>
</dbReference>
<feature type="region of interest" description="Disordered" evidence="3">
    <location>
        <begin position="48"/>
        <end position="70"/>
    </location>
</feature>
<evidence type="ECO:0000256" key="2">
    <source>
        <dbReference type="PROSITE-ProRule" id="PRU00103"/>
    </source>
</evidence>
<reference evidence="4" key="1">
    <citation type="submission" date="2023-11" db="EMBL/GenBank/DDBJ databases">
        <authorList>
            <person name="De Vega J J."/>
            <person name="De Vega J J."/>
        </authorList>
    </citation>
    <scope>NUCLEOTIDE SEQUENCE</scope>
</reference>
<evidence type="ECO:0000256" key="3">
    <source>
        <dbReference type="SAM" id="MobiDB-lite"/>
    </source>
</evidence>
<dbReference type="InterPro" id="IPR011989">
    <property type="entry name" value="ARM-like"/>
</dbReference>
<accession>A0AAD2HJP6</accession>
<dbReference type="PROSITE" id="PS50077">
    <property type="entry name" value="HEAT_REPEAT"/>
    <property type="match status" value="2"/>
</dbReference>
<dbReference type="Proteomes" id="UP001295794">
    <property type="component" value="Unassembled WGS sequence"/>
</dbReference>
<evidence type="ECO:0000256" key="1">
    <source>
        <dbReference type="ARBA" id="ARBA00022737"/>
    </source>
</evidence>
<dbReference type="PANTHER" id="PTHR10648:SF1">
    <property type="entry name" value="SERINE_THREONINE-PROTEIN PHOSPHATASE 4 REGULATORY SUBUNIT 1"/>
    <property type="match status" value="1"/>
</dbReference>
<dbReference type="SUPFAM" id="SSF48371">
    <property type="entry name" value="ARM repeat"/>
    <property type="match status" value="1"/>
</dbReference>
<dbReference type="Gene3D" id="1.25.10.10">
    <property type="entry name" value="Leucine-rich Repeat Variant"/>
    <property type="match status" value="1"/>
</dbReference>
<feature type="region of interest" description="Disordered" evidence="3">
    <location>
        <begin position="631"/>
        <end position="663"/>
    </location>
</feature>
<feature type="repeat" description="HEAT" evidence="2">
    <location>
        <begin position="212"/>
        <end position="250"/>
    </location>
</feature>
<feature type="region of interest" description="Disordered" evidence="3">
    <location>
        <begin position="82"/>
        <end position="142"/>
    </location>
</feature>
<dbReference type="PANTHER" id="PTHR10648">
    <property type="entry name" value="SERINE/THREONINE-PROTEIN PHOSPHATASE PP2A 65 KDA REGULATORY SUBUNIT"/>
    <property type="match status" value="1"/>
</dbReference>
<sequence length="663" mass="72182">MFEQELLQHVVIGMGRLDLDDDVEMSEGDVIPEAVWPAEEQTVHVANAEDEPTPQVTSFKSPKAPGASPVSSYFPPAVTCAVPSPASSNSSTPNSSNSSSDTSSSASSPGMLLHADPNRSSTEILPSLPPFDEDGALDEGEGDQAAVGRLSSMSLMAAVTANGDLDDNTKHAFVREVERVGHDPVYWVRREASYALGALAKVVPEEVVLLSLMPLFETLRRDSQWHVRHSALFALPAILSRLHPGQRRKLALESVLPLSTDESQTVRSGALECLGEVIYTFHADPGGPPKELVELFLGRREDKRVRDGQQATEERERYIQSLLGRANPTLPVRPESPLTSFFTDSARPLICAFNMPAVALTLGGARWPELRQTYLDISENRDPSIRRTLAASLAEMAKIIGPEHAEVDLLGVWWDSVVADDEEIRERALGITEAFVPMMGRDNRAAMVRGLLDGWQAGSFRGWRERKSISKSLAGLASAVGDEMPEVLRALLMKALQDDIAAVREAAISILPRLWCTLGGADLQQDIRPLSQAQVYRKRMTFVTCAQTLLTDTKLELEDFFLPDVTALANDAVVGVRIGVARLARALLERSRDSGRPISGQLLAIIQQLSSDPSAVVQAYVRGCLDSAFSPTTGNQLTPGKRSRPATFSRPPPPQSHLNSRIS</sequence>
<gene>
    <name evidence="4" type="ORF">MYCIT1_LOCUS26816</name>
</gene>
<feature type="repeat" description="HEAT" evidence="2">
    <location>
        <begin position="370"/>
        <end position="406"/>
    </location>
</feature>
<name>A0AAD2HJP6_9AGAR</name>
<feature type="compositionally biased region" description="Acidic residues" evidence="3">
    <location>
        <begin position="131"/>
        <end position="142"/>
    </location>
</feature>
<dbReference type="GO" id="GO:0005737">
    <property type="term" value="C:cytoplasm"/>
    <property type="evidence" value="ECO:0007669"/>
    <property type="project" value="TreeGrafter"/>
</dbReference>
<dbReference type="GO" id="GO:0019888">
    <property type="term" value="F:protein phosphatase regulator activity"/>
    <property type="evidence" value="ECO:0007669"/>
    <property type="project" value="TreeGrafter"/>
</dbReference>
<organism evidence="4 5">
    <name type="scientific">Mycena citricolor</name>
    <dbReference type="NCBI Taxonomy" id="2018698"/>
    <lineage>
        <taxon>Eukaryota</taxon>
        <taxon>Fungi</taxon>
        <taxon>Dikarya</taxon>
        <taxon>Basidiomycota</taxon>
        <taxon>Agaricomycotina</taxon>
        <taxon>Agaricomycetes</taxon>
        <taxon>Agaricomycetidae</taxon>
        <taxon>Agaricales</taxon>
        <taxon>Marasmiineae</taxon>
        <taxon>Mycenaceae</taxon>
        <taxon>Mycena</taxon>
    </lineage>
</organism>
<evidence type="ECO:0000313" key="5">
    <source>
        <dbReference type="Proteomes" id="UP001295794"/>
    </source>
</evidence>